<keyword evidence="6" id="KW-1185">Reference proteome</keyword>
<protein>
    <submittedName>
        <fullName evidence="5">DNA-binding transcriptional regulator, MarR family</fullName>
    </submittedName>
</protein>
<dbReference type="PANTHER" id="PTHR42756:SF1">
    <property type="entry name" value="TRANSCRIPTIONAL REPRESSOR OF EMRAB OPERON"/>
    <property type="match status" value="1"/>
</dbReference>
<dbReference type="Pfam" id="PF12802">
    <property type="entry name" value="MarR_2"/>
    <property type="match status" value="1"/>
</dbReference>
<dbReference type="RefSeq" id="WP_091974431.1">
    <property type="nucleotide sequence ID" value="NZ_FODF01000003.1"/>
</dbReference>
<evidence type="ECO:0000256" key="1">
    <source>
        <dbReference type="ARBA" id="ARBA00023015"/>
    </source>
</evidence>
<evidence type="ECO:0000256" key="2">
    <source>
        <dbReference type="ARBA" id="ARBA00023125"/>
    </source>
</evidence>
<dbReference type="InterPro" id="IPR023187">
    <property type="entry name" value="Tscrpt_reg_MarR-type_CS"/>
</dbReference>
<dbReference type="STRING" id="215200.SAMN05216454_10336"/>
<evidence type="ECO:0000313" key="5">
    <source>
        <dbReference type="EMBL" id="SEN38222.1"/>
    </source>
</evidence>
<dbReference type="InterPro" id="IPR036390">
    <property type="entry name" value="WH_DNA-bd_sf"/>
</dbReference>
<evidence type="ECO:0000313" key="6">
    <source>
        <dbReference type="Proteomes" id="UP000199512"/>
    </source>
</evidence>
<dbReference type="PROSITE" id="PS50995">
    <property type="entry name" value="HTH_MARR_2"/>
    <property type="match status" value="1"/>
</dbReference>
<dbReference type="PRINTS" id="PR00598">
    <property type="entry name" value="HTHMARR"/>
</dbReference>
<dbReference type="InterPro" id="IPR036388">
    <property type="entry name" value="WH-like_DNA-bd_sf"/>
</dbReference>
<name>A0A1H8G2M9_9FIRM</name>
<dbReference type="PROSITE" id="PS01117">
    <property type="entry name" value="HTH_MARR_1"/>
    <property type="match status" value="1"/>
</dbReference>
<reference evidence="5 6" key="1">
    <citation type="submission" date="2016-10" db="EMBL/GenBank/DDBJ databases">
        <authorList>
            <person name="de Groot N.N."/>
        </authorList>
    </citation>
    <scope>NUCLEOTIDE SEQUENCE [LARGE SCALE GENOMIC DNA]</scope>
    <source>
        <strain evidence="5 6">Calf135</strain>
    </source>
</reference>
<feature type="domain" description="HTH marR-type" evidence="4">
    <location>
        <begin position="1"/>
        <end position="134"/>
    </location>
</feature>
<evidence type="ECO:0000259" key="4">
    <source>
        <dbReference type="PROSITE" id="PS50995"/>
    </source>
</evidence>
<dbReference type="Gene3D" id="1.10.10.10">
    <property type="entry name" value="Winged helix-like DNA-binding domain superfamily/Winged helix DNA-binding domain"/>
    <property type="match status" value="1"/>
</dbReference>
<accession>A0A1H8G2M9</accession>
<keyword evidence="3" id="KW-0804">Transcription</keyword>
<dbReference type="GO" id="GO:0003677">
    <property type="term" value="F:DNA binding"/>
    <property type="evidence" value="ECO:0007669"/>
    <property type="project" value="UniProtKB-KW"/>
</dbReference>
<proteinExistence type="predicted"/>
<dbReference type="InterPro" id="IPR000835">
    <property type="entry name" value="HTH_MarR-typ"/>
</dbReference>
<gene>
    <name evidence="5" type="ORF">SAMN05216454_10336</name>
</gene>
<dbReference type="OrthoDB" id="6462103at2"/>
<dbReference type="GO" id="GO:0003700">
    <property type="term" value="F:DNA-binding transcription factor activity"/>
    <property type="evidence" value="ECO:0007669"/>
    <property type="project" value="InterPro"/>
</dbReference>
<evidence type="ECO:0000256" key="3">
    <source>
        <dbReference type="ARBA" id="ARBA00023163"/>
    </source>
</evidence>
<dbReference type="AlphaFoldDB" id="A0A1H8G2M9"/>
<organism evidence="5 6">
    <name type="scientific">Peptostreptococcus russellii</name>
    <dbReference type="NCBI Taxonomy" id="215200"/>
    <lineage>
        <taxon>Bacteria</taxon>
        <taxon>Bacillati</taxon>
        <taxon>Bacillota</taxon>
        <taxon>Clostridia</taxon>
        <taxon>Peptostreptococcales</taxon>
        <taxon>Peptostreptococcaceae</taxon>
        <taxon>Peptostreptococcus</taxon>
    </lineage>
</organism>
<dbReference type="PANTHER" id="PTHR42756">
    <property type="entry name" value="TRANSCRIPTIONAL REGULATOR, MARR"/>
    <property type="match status" value="1"/>
</dbReference>
<keyword evidence="1" id="KW-0805">Transcription regulation</keyword>
<sequence length="148" mass="17466">MIKHPGRLISILYRKGLIYKNIHFKDINITASEQPFMSALFWKDGVSQDLLSRYLYIDKASTARTIQSLIKKGLVKKVKDKEDKRINRIFLTKKGYSYKDEIFSVLDDWGDILTSDMNSEEKDIAYEYLERMVKNVESYIEDKNKIQK</sequence>
<keyword evidence="2 5" id="KW-0238">DNA-binding</keyword>
<dbReference type="SUPFAM" id="SSF46785">
    <property type="entry name" value="Winged helix' DNA-binding domain"/>
    <property type="match status" value="1"/>
</dbReference>
<dbReference type="Proteomes" id="UP000199512">
    <property type="component" value="Unassembled WGS sequence"/>
</dbReference>
<dbReference type="EMBL" id="FODF01000003">
    <property type="protein sequence ID" value="SEN38222.1"/>
    <property type="molecule type" value="Genomic_DNA"/>
</dbReference>
<dbReference type="SMART" id="SM00347">
    <property type="entry name" value="HTH_MARR"/>
    <property type="match status" value="1"/>
</dbReference>